<dbReference type="STRING" id="1796497.GCE9029_00495"/>
<dbReference type="Proteomes" id="UP000071641">
    <property type="component" value="Unassembled WGS sequence"/>
</dbReference>
<dbReference type="EMBL" id="FIZX01000001">
    <property type="protein sequence ID" value="CZF77897.1"/>
    <property type="molecule type" value="Genomic_DNA"/>
</dbReference>
<evidence type="ECO:0000256" key="1">
    <source>
        <dbReference type="SAM" id="Phobius"/>
    </source>
</evidence>
<keyword evidence="1" id="KW-0812">Transmembrane</keyword>
<gene>
    <name evidence="2" type="ORF">GCE9029_00495</name>
</gene>
<keyword evidence="1" id="KW-0472">Membrane</keyword>
<dbReference type="OrthoDB" id="6443879at2"/>
<accession>A0A128ETJ4</accession>
<dbReference type="RefSeq" id="WP_046302963.1">
    <property type="nucleotide sequence ID" value="NZ_FIZX01000001.1"/>
</dbReference>
<feature type="transmembrane region" description="Helical" evidence="1">
    <location>
        <begin position="33"/>
        <end position="50"/>
    </location>
</feature>
<protein>
    <recommendedName>
        <fullName evidence="4">DUF340 domain-containing protein</fullName>
    </recommendedName>
</protein>
<reference evidence="3" key="1">
    <citation type="submission" date="2016-02" db="EMBL/GenBank/DDBJ databases">
        <authorList>
            <person name="Rodrigo-Torres Lidia"/>
            <person name="Arahal R.David."/>
        </authorList>
    </citation>
    <scope>NUCLEOTIDE SEQUENCE [LARGE SCALE GENOMIC DNA]</scope>
    <source>
        <strain evidence="3">CECT 9029</strain>
    </source>
</reference>
<evidence type="ECO:0000313" key="2">
    <source>
        <dbReference type="EMBL" id="CZF77897.1"/>
    </source>
</evidence>
<feature type="transmembrane region" description="Helical" evidence="1">
    <location>
        <begin position="120"/>
        <end position="143"/>
    </location>
</feature>
<dbReference type="AlphaFoldDB" id="A0A128ETJ4"/>
<name>A0A128ETJ4_9GAMM</name>
<feature type="transmembrane region" description="Helical" evidence="1">
    <location>
        <begin position="62"/>
        <end position="83"/>
    </location>
</feature>
<feature type="transmembrane region" description="Helical" evidence="1">
    <location>
        <begin position="89"/>
        <end position="108"/>
    </location>
</feature>
<keyword evidence="1" id="KW-1133">Transmembrane helix</keyword>
<evidence type="ECO:0008006" key="4">
    <source>
        <dbReference type="Google" id="ProtNLM"/>
    </source>
</evidence>
<sequence length="149" mass="16161">MKVIMNDMKLVSLAIVLAGFTQFLTNGTAPTEMVHSFIAMSVIVFLSLVAKKFIPSSLPTFAYATIIGILICLPETPVRTYFLESVGKIQFLSVCVPLLAFAGLSVGGQMEELKKMSWKVIVIFLIVATSCFFGASVIAQIGFQMKGII</sequence>
<organism evidence="2 3">
    <name type="scientific">Grimontia celer</name>
    <dbReference type="NCBI Taxonomy" id="1796497"/>
    <lineage>
        <taxon>Bacteria</taxon>
        <taxon>Pseudomonadati</taxon>
        <taxon>Pseudomonadota</taxon>
        <taxon>Gammaproteobacteria</taxon>
        <taxon>Vibrionales</taxon>
        <taxon>Vibrionaceae</taxon>
        <taxon>Grimontia</taxon>
    </lineage>
</organism>
<evidence type="ECO:0000313" key="3">
    <source>
        <dbReference type="Proteomes" id="UP000071641"/>
    </source>
</evidence>
<proteinExistence type="predicted"/>
<keyword evidence="3" id="KW-1185">Reference proteome</keyword>